<keyword evidence="3" id="KW-1185">Reference proteome</keyword>
<evidence type="ECO:0000256" key="1">
    <source>
        <dbReference type="SAM" id="MobiDB-lite"/>
    </source>
</evidence>
<dbReference type="EMBL" id="CP034539">
    <property type="protein sequence ID" value="AZQ36170.1"/>
    <property type="molecule type" value="Genomic_DNA"/>
</dbReference>
<dbReference type="KEGG" id="scya:EJ357_24015"/>
<protein>
    <submittedName>
        <fullName evidence="2">Uncharacterized protein</fullName>
    </submittedName>
</protein>
<gene>
    <name evidence="2" type="ORF">EJ357_24015</name>
</gene>
<organism evidence="2 3">
    <name type="scientific">Streptomyces cyaneochromogenes</name>
    <dbReference type="NCBI Taxonomy" id="2496836"/>
    <lineage>
        <taxon>Bacteria</taxon>
        <taxon>Bacillati</taxon>
        <taxon>Actinomycetota</taxon>
        <taxon>Actinomycetes</taxon>
        <taxon>Kitasatosporales</taxon>
        <taxon>Streptomycetaceae</taxon>
        <taxon>Streptomyces</taxon>
    </lineage>
</organism>
<dbReference type="Proteomes" id="UP000280298">
    <property type="component" value="Chromosome"/>
</dbReference>
<feature type="region of interest" description="Disordered" evidence="1">
    <location>
        <begin position="42"/>
        <end position="71"/>
    </location>
</feature>
<accession>A0A3S9MAI2</accession>
<name>A0A3S9MAI2_9ACTN</name>
<dbReference type="AlphaFoldDB" id="A0A3S9MAI2"/>
<evidence type="ECO:0000313" key="2">
    <source>
        <dbReference type="EMBL" id="AZQ36170.1"/>
    </source>
</evidence>
<proteinExistence type="predicted"/>
<evidence type="ECO:0000313" key="3">
    <source>
        <dbReference type="Proteomes" id="UP000280298"/>
    </source>
</evidence>
<reference evidence="2 3" key="1">
    <citation type="journal article" date="2019" name="Int. J. Syst. Evol. Microbiol.">
        <title>Streptomyces cyaneochromogenes sp. nov., a blue pigment-producing actinomycete from manganese-contaminated soil.</title>
        <authorList>
            <person name="Tang X."/>
            <person name="Zhao J."/>
            <person name="Li K."/>
            <person name="Chen Z."/>
            <person name="Sun Y."/>
            <person name="Gao J."/>
        </authorList>
    </citation>
    <scope>NUCLEOTIDE SEQUENCE [LARGE SCALE GENOMIC DNA]</scope>
    <source>
        <strain evidence="2 3">MK-45</strain>
    </source>
</reference>
<sequence>MAARIRAVQIRARVRTGGACPDDLLAELNGRKDPARINDLLRRSRASKRWSTPRCPAPWPGPGSRRSRCRP</sequence>
<dbReference type="OrthoDB" id="72635at2"/>